<keyword evidence="5" id="KW-0046">Antibiotic resistance</keyword>
<comment type="caution">
    <text evidence="7">The sequence shown here is derived from an EMBL/GenBank/DDBJ whole genome shotgun (WGS) entry which is preliminary data.</text>
</comment>
<proteinExistence type="predicted"/>
<keyword evidence="2" id="KW-0813">Transport</keyword>
<evidence type="ECO:0000313" key="7">
    <source>
        <dbReference type="EMBL" id="GAA0242978.1"/>
    </source>
</evidence>
<feature type="domain" description="ABC transporter" evidence="6">
    <location>
        <begin position="29"/>
        <end position="251"/>
    </location>
</feature>
<evidence type="ECO:0000313" key="8">
    <source>
        <dbReference type="Proteomes" id="UP001500416"/>
    </source>
</evidence>
<dbReference type="PANTHER" id="PTHR42711:SF17">
    <property type="entry name" value="ABC TRANSPORTER ATP-BINDING PROTEIN"/>
    <property type="match status" value="1"/>
</dbReference>
<dbReference type="Proteomes" id="UP001500416">
    <property type="component" value="Unassembled WGS sequence"/>
</dbReference>
<dbReference type="SUPFAM" id="SSF52540">
    <property type="entry name" value="P-loop containing nucleoside triphosphate hydrolases"/>
    <property type="match status" value="1"/>
</dbReference>
<dbReference type="InterPro" id="IPR017871">
    <property type="entry name" value="ABC_transporter-like_CS"/>
</dbReference>
<evidence type="ECO:0000259" key="6">
    <source>
        <dbReference type="PROSITE" id="PS50893"/>
    </source>
</evidence>
<keyword evidence="8" id="KW-1185">Reference proteome</keyword>
<gene>
    <name evidence="7" type="ORF">GCM10010492_47760</name>
</gene>
<dbReference type="SMART" id="SM00382">
    <property type="entry name" value="AAA"/>
    <property type="match status" value="1"/>
</dbReference>
<dbReference type="GO" id="GO:0005524">
    <property type="term" value="F:ATP binding"/>
    <property type="evidence" value="ECO:0007669"/>
    <property type="project" value="UniProtKB-KW"/>
</dbReference>
<dbReference type="EMBL" id="BAAABU010000011">
    <property type="protein sequence ID" value="GAA0242978.1"/>
    <property type="molecule type" value="Genomic_DNA"/>
</dbReference>
<dbReference type="RefSeq" id="WP_343936088.1">
    <property type="nucleotide sequence ID" value="NZ_BAAABU010000011.1"/>
</dbReference>
<evidence type="ECO:0000256" key="5">
    <source>
        <dbReference type="ARBA" id="ARBA00023251"/>
    </source>
</evidence>
<dbReference type="PANTHER" id="PTHR42711">
    <property type="entry name" value="ABC TRANSPORTER ATP-BINDING PROTEIN"/>
    <property type="match status" value="1"/>
</dbReference>
<dbReference type="InterPro" id="IPR050763">
    <property type="entry name" value="ABC_transporter_ATP-binding"/>
</dbReference>
<accession>A0ABN0U9B0</accession>
<protein>
    <submittedName>
        <fullName evidence="7">ABC transporter ATP-binding protein</fullName>
    </submittedName>
</protein>
<dbReference type="InterPro" id="IPR003593">
    <property type="entry name" value="AAA+_ATPase"/>
</dbReference>
<sequence>MDKGIGHTATPPALAVVARPAPATGDAAISVRGLHKRYGDVRAVNGLDLEIAPGEVVALLGPNGAGKSTLVDLVLGLATPDAGEVRVFGHTPREAVTRGVVGAMLQEGALLDDVSIRELLTMAAGLYRAALPVDEVLDRTGLTDLADRRGPLSGGQRQRLRLAMTLVSDPRLLVLDEPTVAMDVESRNVFWTSIHRFTATGRTVVFASHYLEEAEEFADRVVLVRGGKVVADGTVAQIRSVVAGRSLSATVPGVTTDQLRLLPGVVAAEARGRRVELVCSDSDAAARELFARHPQAHDVEIGSIGLEQAFLALTATEDEAA</sequence>
<dbReference type="InterPro" id="IPR003439">
    <property type="entry name" value="ABC_transporter-like_ATP-bd"/>
</dbReference>
<evidence type="ECO:0000256" key="1">
    <source>
        <dbReference type="ARBA" id="ARBA00004202"/>
    </source>
</evidence>
<reference evidence="7 8" key="1">
    <citation type="journal article" date="2019" name="Int. J. Syst. Evol. Microbiol.">
        <title>The Global Catalogue of Microorganisms (GCM) 10K type strain sequencing project: providing services to taxonomists for standard genome sequencing and annotation.</title>
        <authorList>
            <consortium name="The Broad Institute Genomics Platform"/>
            <consortium name="The Broad Institute Genome Sequencing Center for Infectious Disease"/>
            <person name="Wu L."/>
            <person name="Ma J."/>
        </authorList>
    </citation>
    <scope>NUCLEOTIDE SEQUENCE [LARGE SCALE GENOMIC DNA]</scope>
    <source>
        <strain evidence="7 8">JCM 3380</strain>
    </source>
</reference>
<comment type="subcellular location">
    <subcellularLocation>
        <location evidence="1">Cell membrane</location>
        <topology evidence="1">Peripheral membrane protein</topology>
    </subcellularLocation>
</comment>
<evidence type="ECO:0000256" key="3">
    <source>
        <dbReference type="ARBA" id="ARBA00022741"/>
    </source>
</evidence>
<keyword evidence="3" id="KW-0547">Nucleotide-binding</keyword>
<dbReference type="CDD" id="cd03230">
    <property type="entry name" value="ABC_DR_subfamily_A"/>
    <property type="match status" value="1"/>
</dbReference>
<evidence type="ECO:0000256" key="4">
    <source>
        <dbReference type="ARBA" id="ARBA00022840"/>
    </source>
</evidence>
<dbReference type="Gene3D" id="3.40.50.300">
    <property type="entry name" value="P-loop containing nucleotide triphosphate hydrolases"/>
    <property type="match status" value="1"/>
</dbReference>
<dbReference type="Pfam" id="PF00005">
    <property type="entry name" value="ABC_tran"/>
    <property type="match status" value="1"/>
</dbReference>
<dbReference type="PROSITE" id="PS00211">
    <property type="entry name" value="ABC_TRANSPORTER_1"/>
    <property type="match status" value="1"/>
</dbReference>
<keyword evidence="4 7" id="KW-0067">ATP-binding</keyword>
<name>A0ABN0U9B0_9PSEU</name>
<dbReference type="PROSITE" id="PS50893">
    <property type="entry name" value="ABC_TRANSPORTER_2"/>
    <property type="match status" value="1"/>
</dbReference>
<evidence type="ECO:0000256" key="2">
    <source>
        <dbReference type="ARBA" id="ARBA00022448"/>
    </source>
</evidence>
<organism evidence="7 8">
    <name type="scientific">Saccharothrix mutabilis subsp. mutabilis</name>
    <dbReference type="NCBI Taxonomy" id="66855"/>
    <lineage>
        <taxon>Bacteria</taxon>
        <taxon>Bacillati</taxon>
        <taxon>Actinomycetota</taxon>
        <taxon>Actinomycetes</taxon>
        <taxon>Pseudonocardiales</taxon>
        <taxon>Pseudonocardiaceae</taxon>
        <taxon>Saccharothrix</taxon>
    </lineage>
</organism>
<dbReference type="InterPro" id="IPR027417">
    <property type="entry name" value="P-loop_NTPase"/>
</dbReference>